<accession>C5EBX8</accession>
<proteinExistence type="predicted"/>
<dbReference type="AlphaFoldDB" id="C5EBX8"/>
<protein>
    <submittedName>
        <fullName evidence="1">Uncharacterized protein</fullName>
    </submittedName>
</protein>
<evidence type="ECO:0000313" key="1">
    <source>
        <dbReference type="EMBL" id="EEQ55522.1"/>
    </source>
</evidence>
<gene>
    <name evidence="1" type="ORF">BLIG_01260</name>
</gene>
<dbReference type="EMBL" id="DS990241">
    <property type="protein sequence ID" value="EEQ55522.1"/>
    <property type="molecule type" value="Genomic_DNA"/>
</dbReference>
<dbReference type="Proteomes" id="UP000005084">
    <property type="component" value="Unassembled WGS sequence"/>
</dbReference>
<name>C5EBX8_BIFLI</name>
<dbReference type="HOGENOM" id="CLU_2393917_0_0_11"/>
<sequence>MCRACARHYANTTPLPLVGAVERSETEGGLSRWTTLCHLWRQFLPAGTIHLSFEFLAHHGCYAVGSHGYAVERVGNRHGALLVSNNDELRMGA</sequence>
<organism evidence="1">
    <name type="scientific">Bifidobacterium longum subsp. infantis CCUG 52486</name>
    <dbReference type="NCBI Taxonomy" id="537937"/>
    <lineage>
        <taxon>Bacteria</taxon>
        <taxon>Bacillati</taxon>
        <taxon>Actinomycetota</taxon>
        <taxon>Actinomycetes</taxon>
        <taxon>Bifidobacteriales</taxon>
        <taxon>Bifidobacteriaceae</taxon>
        <taxon>Bifidobacterium</taxon>
    </lineage>
</organism>
<reference evidence="1" key="1">
    <citation type="submission" date="2008-08" db="EMBL/GenBank/DDBJ databases">
        <title>Annotation of Bifidobacterium longum subsp. infantis CCUG 52486.</title>
        <authorList>
            <consortium name="The Broad Institute Genome Sequencing Platform"/>
            <person name="Gougoulias C."/>
            <person name="Tuohy K.M."/>
            <person name="Gibson G.R."/>
            <person name="Ward D."/>
            <person name="Mehta T."/>
            <person name="Young S."/>
            <person name="Jaffe D."/>
            <person name="Gnerre S."/>
            <person name="Berlin A."/>
            <person name="Heiman D."/>
            <person name="Hepburn T."/>
            <person name="Shea T."/>
            <person name="Sykes S."/>
            <person name="Alvarado L."/>
            <person name="Kodira C."/>
            <person name="Borodovsky M."/>
            <person name="Lander E."/>
            <person name="Galagan J."/>
            <person name="Nusbaum C."/>
            <person name="Birren B."/>
        </authorList>
    </citation>
    <scope>NUCLEOTIDE SEQUENCE [LARGE SCALE GENOMIC DNA]</scope>
    <source>
        <strain evidence="1">CCUG 52486</strain>
    </source>
</reference>